<organism evidence="17 18">
    <name type="scientific">Seinonella peptonophila</name>
    <dbReference type="NCBI Taxonomy" id="112248"/>
    <lineage>
        <taxon>Bacteria</taxon>
        <taxon>Bacillati</taxon>
        <taxon>Bacillota</taxon>
        <taxon>Bacilli</taxon>
        <taxon>Bacillales</taxon>
        <taxon>Thermoactinomycetaceae</taxon>
        <taxon>Seinonella</taxon>
    </lineage>
</organism>
<keyword evidence="12" id="KW-0902">Two-component regulatory system</keyword>
<dbReference type="InterPro" id="IPR003660">
    <property type="entry name" value="HAMP_dom"/>
</dbReference>
<evidence type="ECO:0000256" key="9">
    <source>
        <dbReference type="ARBA" id="ARBA00022777"/>
    </source>
</evidence>
<evidence type="ECO:0000313" key="17">
    <source>
        <dbReference type="EMBL" id="SHE39387.1"/>
    </source>
</evidence>
<dbReference type="SMART" id="SM00304">
    <property type="entry name" value="HAMP"/>
    <property type="match status" value="1"/>
</dbReference>
<dbReference type="Pfam" id="PF00672">
    <property type="entry name" value="HAMP"/>
    <property type="match status" value="1"/>
</dbReference>
<comment type="subcellular location">
    <subcellularLocation>
        <location evidence="2">Cell membrane</location>
        <topology evidence="2">Multi-pass membrane protein</topology>
    </subcellularLocation>
</comment>
<dbReference type="InterPro" id="IPR010559">
    <property type="entry name" value="Sig_transdc_His_kin_internal"/>
</dbReference>
<keyword evidence="7 14" id="KW-0812">Transmembrane</keyword>
<dbReference type="InterPro" id="IPR004358">
    <property type="entry name" value="Sig_transdc_His_kin-like_C"/>
</dbReference>
<gene>
    <name evidence="17" type="ORF">SAMN05444392_101305</name>
</gene>
<evidence type="ECO:0000256" key="13">
    <source>
        <dbReference type="ARBA" id="ARBA00023136"/>
    </source>
</evidence>
<evidence type="ECO:0000256" key="7">
    <source>
        <dbReference type="ARBA" id="ARBA00022692"/>
    </source>
</evidence>
<name>A0A1M4T529_9BACL</name>
<keyword evidence="9" id="KW-0418">Kinase</keyword>
<keyword evidence="5" id="KW-0597">Phosphoprotein</keyword>
<keyword evidence="6" id="KW-0808">Transferase</keyword>
<evidence type="ECO:0000313" key="18">
    <source>
        <dbReference type="Proteomes" id="UP000184476"/>
    </source>
</evidence>
<dbReference type="PANTHER" id="PTHR34220">
    <property type="entry name" value="SENSOR HISTIDINE KINASE YPDA"/>
    <property type="match status" value="1"/>
</dbReference>
<evidence type="ECO:0000256" key="10">
    <source>
        <dbReference type="ARBA" id="ARBA00022840"/>
    </source>
</evidence>
<dbReference type="InterPro" id="IPR003594">
    <property type="entry name" value="HATPase_dom"/>
</dbReference>
<dbReference type="GO" id="GO:0005524">
    <property type="term" value="F:ATP binding"/>
    <property type="evidence" value="ECO:0007669"/>
    <property type="project" value="UniProtKB-KW"/>
</dbReference>
<dbReference type="EMBL" id="FQVL01000001">
    <property type="protein sequence ID" value="SHE39387.1"/>
    <property type="molecule type" value="Genomic_DNA"/>
</dbReference>
<sequence length="600" mass="70331">MRTLFFQQMNLQKKLAIILVLFIFAPITIIGIFYNVNAQRYVSNQIDQDTSQTVTLVKENTDLLLQNYETQIKSIYQNEEIIRQLQANKTDIKKGNEEIYLFLRKFIRDNESIESIYLFPSRFNQLFFWDYKGSNYFIHQWKNHPEWQKSITKSNGKIVWIKTYRSPPNRYHSKNNYYFLGGFQIKNISNALEPLGTILFNVRTEAFDQIMNDIEVSKNGFILLVDPMGNIIWHRNTSIIGENIAHLEAFKKLSKKNQAFAYQKLNGIVYRVGMIQSKYNQWQYLSFIPTGDIEDKTKDIKKYTLIILLIIISIFSLLAWMLAFFITQPLRKLLLAMNKFDPTHLPQQLITNSKDEIGELHEAFNQLGGRIRQLVTEVQTISSKEKEAELRALQAQLNPHFIYNTLDTTNWMAIENNEWEISQMITSLGDIMRYTINQGNKWVSLAEEIEWVQKYVYIQKTRFEDRFQVNIELEELCLSCLIPHLLFQPFIENAIIHGMEDREGGGKIEIRAFTDSSKKQLFVQINDNGQGIRPETMLQIKQRNNVGIGIRNIHDRLQIEFGTEYGVEIKSEWGKGTNITITIPYLEIDRGEDNVSSIRY</sequence>
<keyword evidence="11 14" id="KW-1133">Transmembrane helix</keyword>
<dbReference type="STRING" id="112248.SAMN05444392_101305"/>
<dbReference type="Gene3D" id="6.10.340.10">
    <property type="match status" value="1"/>
</dbReference>
<dbReference type="InterPro" id="IPR033479">
    <property type="entry name" value="dCache_1"/>
</dbReference>
<keyword evidence="10" id="KW-0067">ATP-binding</keyword>
<evidence type="ECO:0000256" key="12">
    <source>
        <dbReference type="ARBA" id="ARBA00023012"/>
    </source>
</evidence>
<dbReference type="Pfam" id="PF02743">
    <property type="entry name" value="dCache_1"/>
    <property type="match status" value="1"/>
</dbReference>
<dbReference type="InterPro" id="IPR050640">
    <property type="entry name" value="Bact_2-comp_sensor_kinase"/>
</dbReference>
<dbReference type="Pfam" id="PF02518">
    <property type="entry name" value="HATPase_c"/>
    <property type="match status" value="1"/>
</dbReference>
<feature type="domain" description="Histidine kinase" evidence="15">
    <location>
        <begin position="486"/>
        <end position="587"/>
    </location>
</feature>
<accession>A0A1M4T529</accession>
<dbReference type="Pfam" id="PF06580">
    <property type="entry name" value="His_kinase"/>
    <property type="match status" value="1"/>
</dbReference>
<comment type="catalytic activity">
    <reaction evidence="1">
        <text>ATP + protein L-histidine = ADP + protein N-phospho-L-histidine.</text>
        <dbReference type="EC" id="2.7.13.3"/>
    </reaction>
</comment>
<evidence type="ECO:0000256" key="5">
    <source>
        <dbReference type="ARBA" id="ARBA00022553"/>
    </source>
</evidence>
<keyword evidence="13 14" id="KW-0472">Membrane</keyword>
<dbReference type="GO" id="GO:0005886">
    <property type="term" value="C:plasma membrane"/>
    <property type="evidence" value="ECO:0007669"/>
    <property type="project" value="UniProtKB-SubCell"/>
</dbReference>
<keyword evidence="4" id="KW-1003">Cell membrane</keyword>
<dbReference type="GO" id="GO:0000155">
    <property type="term" value="F:phosphorelay sensor kinase activity"/>
    <property type="evidence" value="ECO:0007669"/>
    <property type="project" value="InterPro"/>
</dbReference>
<evidence type="ECO:0000256" key="4">
    <source>
        <dbReference type="ARBA" id="ARBA00022475"/>
    </source>
</evidence>
<dbReference type="SUPFAM" id="SSF55874">
    <property type="entry name" value="ATPase domain of HSP90 chaperone/DNA topoisomerase II/histidine kinase"/>
    <property type="match status" value="1"/>
</dbReference>
<dbReference type="AlphaFoldDB" id="A0A1M4T529"/>
<evidence type="ECO:0000259" key="15">
    <source>
        <dbReference type="PROSITE" id="PS50109"/>
    </source>
</evidence>
<dbReference type="Gene3D" id="3.30.450.20">
    <property type="entry name" value="PAS domain"/>
    <property type="match status" value="1"/>
</dbReference>
<evidence type="ECO:0000256" key="3">
    <source>
        <dbReference type="ARBA" id="ARBA00012438"/>
    </source>
</evidence>
<dbReference type="InterPro" id="IPR036890">
    <property type="entry name" value="HATPase_C_sf"/>
</dbReference>
<protein>
    <recommendedName>
        <fullName evidence="3">histidine kinase</fullName>
        <ecNumber evidence="3">2.7.13.3</ecNumber>
    </recommendedName>
</protein>
<evidence type="ECO:0000256" key="2">
    <source>
        <dbReference type="ARBA" id="ARBA00004651"/>
    </source>
</evidence>
<feature type="domain" description="HAMP" evidence="16">
    <location>
        <begin position="324"/>
        <end position="376"/>
    </location>
</feature>
<feature type="transmembrane region" description="Helical" evidence="14">
    <location>
        <begin position="303"/>
        <end position="326"/>
    </location>
</feature>
<dbReference type="Gene3D" id="3.30.565.10">
    <property type="entry name" value="Histidine kinase-like ATPase, C-terminal domain"/>
    <property type="match status" value="1"/>
</dbReference>
<dbReference type="PRINTS" id="PR00344">
    <property type="entry name" value="BCTRLSENSOR"/>
</dbReference>
<dbReference type="PROSITE" id="PS50885">
    <property type="entry name" value="HAMP"/>
    <property type="match status" value="1"/>
</dbReference>
<dbReference type="Proteomes" id="UP000184476">
    <property type="component" value="Unassembled WGS sequence"/>
</dbReference>
<evidence type="ECO:0000256" key="14">
    <source>
        <dbReference type="SAM" id="Phobius"/>
    </source>
</evidence>
<dbReference type="SUPFAM" id="SSF158472">
    <property type="entry name" value="HAMP domain-like"/>
    <property type="match status" value="1"/>
</dbReference>
<dbReference type="InterPro" id="IPR005467">
    <property type="entry name" value="His_kinase_dom"/>
</dbReference>
<evidence type="ECO:0000256" key="8">
    <source>
        <dbReference type="ARBA" id="ARBA00022741"/>
    </source>
</evidence>
<dbReference type="EC" id="2.7.13.3" evidence="3"/>
<reference evidence="17 18" key="1">
    <citation type="submission" date="2016-11" db="EMBL/GenBank/DDBJ databases">
        <authorList>
            <person name="Jaros S."/>
            <person name="Januszkiewicz K."/>
            <person name="Wedrychowicz H."/>
        </authorList>
    </citation>
    <scope>NUCLEOTIDE SEQUENCE [LARGE SCALE GENOMIC DNA]</scope>
    <source>
        <strain evidence="17 18">DSM 44666</strain>
    </source>
</reference>
<dbReference type="PROSITE" id="PS50109">
    <property type="entry name" value="HIS_KIN"/>
    <property type="match status" value="1"/>
</dbReference>
<dbReference type="CDD" id="cd06225">
    <property type="entry name" value="HAMP"/>
    <property type="match status" value="1"/>
</dbReference>
<dbReference type="RefSeq" id="WP_073150856.1">
    <property type="nucleotide sequence ID" value="NZ_FQVL01000001.1"/>
</dbReference>
<keyword evidence="18" id="KW-1185">Reference proteome</keyword>
<feature type="transmembrane region" description="Helical" evidence="14">
    <location>
        <begin position="15"/>
        <end position="36"/>
    </location>
</feature>
<proteinExistence type="predicted"/>
<dbReference type="PANTHER" id="PTHR34220:SF7">
    <property type="entry name" value="SENSOR HISTIDINE KINASE YPDA"/>
    <property type="match status" value="1"/>
</dbReference>
<evidence type="ECO:0000256" key="11">
    <source>
        <dbReference type="ARBA" id="ARBA00022989"/>
    </source>
</evidence>
<evidence type="ECO:0000259" key="16">
    <source>
        <dbReference type="PROSITE" id="PS50885"/>
    </source>
</evidence>
<evidence type="ECO:0000256" key="1">
    <source>
        <dbReference type="ARBA" id="ARBA00000085"/>
    </source>
</evidence>
<evidence type="ECO:0000256" key="6">
    <source>
        <dbReference type="ARBA" id="ARBA00022679"/>
    </source>
</evidence>
<keyword evidence="8" id="KW-0547">Nucleotide-binding</keyword>